<sequence>MALYSASAELPKTVTCFLDLHEIRDSPYLIKIPNQFIAITLKVNLMDTDTKDEEDRKKKVKLLSKEQGQISIEMDRTLQERIRLEVDKEIQSCGFYNVEIQQMKKKLISYHHQKETKSVSMTSSNLALHQGNKKRLQCKKVQNNNNNDSIDSLEIPKKNQFELNDKL</sequence>
<dbReference type="AlphaFoldDB" id="A0A3Q7IFV7"/>
<reference evidence="1" key="2">
    <citation type="submission" date="2019-01" db="UniProtKB">
        <authorList>
            <consortium name="EnsemblPlants"/>
        </authorList>
    </citation>
    <scope>IDENTIFICATION</scope>
    <source>
        <strain evidence="1">cv. Heinz 1706</strain>
    </source>
</reference>
<organism evidence="1">
    <name type="scientific">Solanum lycopersicum</name>
    <name type="common">Tomato</name>
    <name type="synonym">Lycopersicon esculentum</name>
    <dbReference type="NCBI Taxonomy" id="4081"/>
    <lineage>
        <taxon>Eukaryota</taxon>
        <taxon>Viridiplantae</taxon>
        <taxon>Streptophyta</taxon>
        <taxon>Embryophyta</taxon>
        <taxon>Tracheophyta</taxon>
        <taxon>Spermatophyta</taxon>
        <taxon>Magnoliopsida</taxon>
        <taxon>eudicotyledons</taxon>
        <taxon>Gunneridae</taxon>
        <taxon>Pentapetalae</taxon>
        <taxon>asterids</taxon>
        <taxon>lamiids</taxon>
        <taxon>Solanales</taxon>
        <taxon>Solanaceae</taxon>
        <taxon>Solanoideae</taxon>
        <taxon>Solaneae</taxon>
        <taxon>Solanum</taxon>
        <taxon>Solanum subgen. Lycopersicon</taxon>
    </lineage>
</organism>
<dbReference type="InParanoid" id="A0A3Q7IFV7"/>
<reference evidence="1" key="1">
    <citation type="journal article" date="2012" name="Nature">
        <title>The tomato genome sequence provides insights into fleshy fruit evolution.</title>
        <authorList>
            <consortium name="Tomato Genome Consortium"/>
        </authorList>
    </citation>
    <scope>NUCLEOTIDE SEQUENCE [LARGE SCALE GENOMIC DNA]</scope>
    <source>
        <strain evidence="1">cv. Heinz 1706</strain>
    </source>
</reference>
<accession>A0A3Q7IFV7</accession>
<protein>
    <submittedName>
        <fullName evidence="1">Uncharacterized protein</fullName>
    </submittedName>
</protein>
<dbReference type="Gramene" id="Solyc08g014355.1.1">
    <property type="protein sequence ID" value="Solyc08g014355.1.1"/>
    <property type="gene ID" value="Solyc08g014355.1"/>
</dbReference>
<dbReference type="Proteomes" id="UP000004994">
    <property type="component" value="Chromosome 8"/>
</dbReference>
<evidence type="ECO:0000313" key="1">
    <source>
        <dbReference type="EnsemblPlants" id="Solyc08g014355.1.1"/>
    </source>
</evidence>
<keyword evidence="2" id="KW-1185">Reference proteome</keyword>
<name>A0A3Q7IFV7_SOLLC</name>
<proteinExistence type="predicted"/>
<dbReference type="EnsemblPlants" id="Solyc08g014355.1.1">
    <property type="protein sequence ID" value="Solyc08g014355.1.1"/>
    <property type="gene ID" value="Solyc08g014355.1"/>
</dbReference>
<evidence type="ECO:0000313" key="2">
    <source>
        <dbReference type="Proteomes" id="UP000004994"/>
    </source>
</evidence>